<dbReference type="Proteomes" id="UP000286075">
    <property type="component" value="Unassembled WGS sequence"/>
</dbReference>
<keyword evidence="2" id="KW-0812">Transmembrane</keyword>
<feature type="region of interest" description="Disordered" evidence="1">
    <location>
        <begin position="1"/>
        <end position="25"/>
    </location>
</feature>
<feature type="compositionally biased region" description="Basic residues" evidence="1">
    <location>
        <begin position="1"/>
        <end position="19"/>
    </location>
</feature>
<comment type="caution">
    <text evidence="3">The sequence shown here is derived from an EMBL/GenBank/DDBJ whole genome shotgun (WGS) entry which is preliminary data.</text>
</comment>
<dbReference type="EMBL" id="QSCF01000008">
    <property type="protein sequence ID" value="RGX79644.1"/>
    <property type="molecule type" value="Genomic_DNA"/>
</dbReference>
<evidence type="ECO:0000256" key="1">
    <source>
        <dbReference type="SAM" id="MobiDB-lite"/>
    </source>
</evidence>
<accession>A0A413H877</accession>
<reference evidence="3 4" key="1">
    <citation type="submission" date="2018-08" db="EMBL/GenBank/DDBJ databases">
        <title>A genome reference for cultivated species of the human gut microbiota.</title>
        <authorList>
            <person name="Zou Y."/>
            <person name="Xue W."/>
            <person name="Luo G."/>
        </authorList>
    </citation>
    <scope>NUCLEOTIDE SEQUENCE [LARGE SCALE GENOMIC DNA]</scope>
    <source>
        <strain evidence="3 4">OF03-9BH</strain>
    </source>
</reference>
<proteinExistence type="predicted"/>
<evidence type="ECO:0000313" key="4">
    <source>
        <dbReference type="Proteomes" id="UP000286075"/>
    </source>
</evidence>
<gene>
    <name evidence="3" type="ORF">DXA68_06885</name>
</gene>
<evidence type="ECO:0000313" key="3">
    <source>
        <dbReference type="EMBL" id="RGX79644.1"/>
    </source>
</evidence>
<feature type="transmembrane region" description="Helical" evidence="2">
    <location>
        <begin position="29"/>
        <end position="49"/>
    </location>
</feature>
<keyword evidence="2" id="KW-1133">Transmembrane helix</keyword>
<protein>
    <submittedName>
        <fullName evidence="3">Uncharacterized protein</fullName>
    </submittedName>
</protein>
<organism evidence="3 4">
    <name type="scientific">Bacteroides stercorirosoris</name>
    <dbReference type="NCBI Taxonomy" id="871324"/>
    <lineage>
        <taxon>Bacteria</taxon>
        <taxon>Pseudomonadati</taxon>
        <taxon>Bacteroidota</taxon>
        <taxon>Bacteroidia</taxon>
        <taxon>Bacteroidales</taxon>
        <taxon>Bacteroidaceae</taxon>
        <taxon>Bacteroides</taxon>
    </lineage>
</organism>
<dbReference type="RefSeq" id="WP_117986984.1">
    <property type="nucleotide sequence ID" value="NZ_CABMFG010000008.1"/>
</dbReference>
<keyword evidence="2" id="KW-0472">Membrane</keyword>
<dbReference type="AlphaFoldDB" id="A0A413H877"/>
<evidence type="ECO:0000256" key="2">
    <source>
        <dbReference type="SAM" id="Phobius"/>
    </source>
</evidence>
<name>A0A413H877_9BACE</name>
<sequence length="73" mass="8650">MKRRKKRWTTKNTHLKKEKKKEGEPEDRMLKIAIWIFLAVVILGILVVASNNHVVGYDNFIGRPLEWSRSLFD</sequence>